<dbReference type="Proteomes" id="UP000575083">
    <property type="component" value="Unassembled WGS sequence"/>
</dbReference>
<comment type="caution">
    <text evidence="2">The sequence shown here is derived from an EMBL/GenBank/DDBJ whole genome shotgun (WGS) entry which is preliminary data.</text>
</comment>
<feature type="transmembrane region" description="Helical" evidence="1">
    <location>
        <begin position="28"/>
        <end position="47"/>
    </location>
</feature>
<keyword evidence="1" id="KW-0812">Transmembrane</keyword>
<name>A0A7X0PIF3_9BURK</name>
<evidence type="ECO:0000256" key="1">
    <source>
        <dbReference type="SAM" id="Phobius"/>
    </source>
</evidence>
<dbReference type="RefSeq" id="WP_184862596.1">
    <property type="nucleotide sequence ID" value="NZ_JACHLK010000013.1"/>
</dbReference>
<proteinExistence type="predicted"/>
<keyword evidence="1" id="KW-1133">Transmembrane helix</keyword>
<feature type="transmembrane region" description="Helical" evidence="1">
    <location>
        <begin position="6"/>
        <end position="21"/>
    </location>
</feature>
<gene>
    <name evidence="2" type="ORF">HNP48_005221</name>
</gene>
<feature type="transmembrane region" description="Helical" evidence="1">
    <location>
        <begin position="53"/>
        <end position="72"/>
    </location>
</feature>
<evidence type="ECO:0000313" key="3">
    <source>
        <dbReference type="Proteomes" id="UP000575083"/>
    </source>
</evidence>
<dbReference type="AlphaFoldDB" id="A0A7X0PIF3"/>
<organism evidence="2 3">
    <name type="scientific">Acidovorax soli</name>
    <dbReference type="NCBI Taxonomy" id="592050"/>
    <lineage>
        <taxon>Bacteria</taxon>
        <taxon>Pseudomonadati</taxon>
        <taxon>Pseudomonadota</taxon>
        <taxon>Betaproteobacteria</taxon>
        <taxon>Burkholderiales</taxon>
        <taxon>Comamonadaceae</taxon>
        <taxon>Acidovorax</taxon>
    </lineage>
</organism>
<keyword evidence="3" id="KW-1185">Reference proteome</keyword>
<keyword evidence="1" id="KW-0472">Membrane</keyword>
<sequence length="120" mass="12610">MEPIFGFILYFVAVVTVVVIARKRGQKAWLYGLVCIIAAPVVARLTYGVSNSGTTAGIAAFLVPIAALFVALSSDTSQQKAVATGEHGDFKKCPFCAESVRKEAIKCKHCGSDLAAESAA</sequence>
<evidence type="ECO:0000313" key="2">
    <source>
        <dbReference type="EMBL" id="MBB6562508.1"/>
    </source>
</evidence>
<dbReference type="EMBL" id="JACHLK010000013">
    <property type="protein sequence ID" value="MBB6562508.1"/>
    <property type="molecule type" value="Genomic_DNA"/>
</dbReference>
<reference evidence="2 3" key="1">
    <citation type="submission" date="2020-08" db="EMBL/GenBank/DDBJ databases">
        <title>Functional genomics of gut bacteria from endangered species of beetles.</title>
        <authorList>
            <person name="Carlos-Shanley C."/>
        </authorList>
    </citation>
    <scope>NUCLEOTIDE SEQUENCE [LARGE SCALE GENOMIC DNA]</scope>
    <source>
        <strain evidence="2 3">S00198</strain>
    </source>
</reference>
<protein>
    <submittedName>
        <fullName evidence="2">Peptidoglycan/LPS O-acetylase OafA/YrhL</fullName>
    </submittedName>
</protein>
<accession>A0A7X0PIF3</accession>